<evidence type="ECO:0000259" key="1">
    <source>
        <dbReference type="Pfam" id="PF12706"/>
    </source>
</evidence>
<accession>A0AB39HL76</accession>
<feature type="domain" description="Metallo-beta-lactamase" evidence="1">
    <location>
        <begin position="108"/>
        <end position="308"/>
    </location>
</feature>
<reference evidence="2" key="1">
    <citation type="submission" date="2024-07" db="EMBL/GenBank/DDBJ databases">
        <title>Genome Analysis of a Potential Novel Vibrio Species Secreting pH- and Thermo-stable Alginate Lyase and its Application in Producing Alginate Oligosaccharides.</title>
        <authorList>
            <person name="Huang H."/>
            <person name="Bao K."/>
        </authorList>
    </citation>
    <scope>NUCLEOTIDE SEQUENCE</scope>
    <source>
        <strain evidence="2">HB236076</strain>
        <plasmid evidence="2">p-HB236076</plasmid>
    </source>
</reference>
<geneLocation type="plasmid" evidence="2">
    <name>p-HB236076</name>
</geneLocation>
<protein>
    <submittedName>
        <fullName evidence="2">MBL fold metallo-hydrolase</fullName>
    </submittedName>
</protein>
<keyword evidence="2" id="KW-0614">Plasmid</keyword>
<gene>
    <name evidence="2" type="ORF">AB0763_14600</name>
</gene>
<evidence type="ECO:0000313" key="2">
    <source>
        <dbReference type="EMBL" id="XDK26994.1"/>
    </source>
</evidence>
<dbReference type="InterPro" id="IPR036866">
    <property type="entry name" value="RibonucZ/Hydroxyglut_hydro"/>
</dbReference>
<dbReference type="SUPFAM" id="SSF56281">
    <property type="entry name" value="Metallo-hydrolase/oxidoreductase"/>
    <property type="match status" value="1"/>
</dbReference>
<dbReference type="RefSeq" id="WP_306099170.1">
    <property type="nucleotide sequence ID" value="NZ_CP162602.1"/>
</dbReference>
<proteinExistence type="predicted"/>
<dbReference type="GO" id="GO:0005737">
    <property type="term" value="C:cytoplasm"/>
    <property type="evidence" value="ECO:0007669"/>
    <property type="project" value="TreeGrafter"/>
</dbReference>
<dbReference type="InterPro" id="IPR001279">
    <property type="entry name" value="Metallo-B-lactamas"/>
</dbReference>
<dbReference type="Gene3D" id="3.60.15.10">
    <property type="entry name" value="Ribonuclease Z/Hydroxyacylglutathione hydrolase-like"/>
    <property type="match status" value="1"/>
</dbReference>
<organism evidence="2">
    <name type="scientific">Vibrio sp. HB236076</name>
    <dbReference type="NCBI Taxonomy" id="3232307"/>
    <lineage>
        <taxon>Bacteria</taxon>
        <taxon>Pseudomonadati</taxon>
        <taxon>Pseudomonadota</taxon>
        <taxon>Gammaproteobacteria</taxon>
        <taxon>Vibrionales</taxon>
        <taxon>Vibrionaceae</taxon>
        <taxon>Vibrio</taxon>
    </lineage>
</organism>
<name>A0AB39HL76_9VIBR</name>
<dbReference type="Pfam" id="PF12706">
    <property type="entry name" value="Lactamase_B_2"/>
    <property type="match status" value="1"/>
</dbReference>
<dbReference type="EMBL" id="CP162602">
    <property type="protein sequence ID" value="XDK26994.1"/>
    <property type="molecule type" value="Genomic_DNA"/>
</dbReference>
<dbReference type="PANTHER" id="PTHR15032">
    <property type="entry name" value="N-ACYL-PHOSPHATIDYLETHANOLAMINE-HYDROLYZING PHOSPHOLIPASE D"/>
    <property type="match status" value="1"/>
</dbReference>
<dbReference type="AlphaFoldDB" id="A0AB39HL76"/>
<dbReference type="KEGG" id="vih:AB0763_14600"/>
<dbReference type="PANTHER" id="PTHR15032:SF4">
    <property type="entry name" value="N-ACYL-PHOSPHATIDYLETHANOLAMINE-HYDROLYZING PHOSPHOLIPASE D"/>
    <property type="match status" value="1"/>
</dbReference>
<sequence length="382" mass="44006">MSKTTISATIDHSTNIVPTHAELRKKRIELSPQFHQGRVINRMPHVPSPQSKRQFVWSYLGGRKQLQPQVTLPYQARQKSDFSHPSQSLQVTWLGHSTMWVEIDGISVLTDPVFSYASPKVAKPWFERNVSTPIQREDLPVPKVVLISHDHYDHLEKTTIEYYRDTDTHFIVPLGVGKYLQRWGVKPTRIEELDWWQETQYQGVTLACTPANHNSGRYGWDSNSTLWASWVLIGKRERFYFSGDSAYDKHFAEIGLRYGPFDIAAIEVAADVKKDRGYCVENCGHMQASHTVRAALDLDAKKLLPIHWATFELFTHQWDEPINDLCRVALLQSQAILTPMIGEKVHSQSANLKKWWLQPELQARPVKRSRWRSPAMMKAGKV</sequence>